<dbReference type="EMBL" id="WJXB01000011">
    <property type="protein sequence ID" value="MRN56013.1"/>
    <property type="molecule type" value="Genomic_DNA"/>
</dbReference>
<dbReference type="RefSeq" id="WP_154121506.1">
    <property type="nucleotide sequence ID" value="NZ_WJXB01000011.1"/>
</dbReference>
<dbReference type="PRINTS" id="PR00598">
    <property type="entry name" value="HTHMARR"/>
</dbReference>
<dbReference type="GO" id="GO:0003700">
    <property type="term" value="F:DNA-binding transcription factor activity"/>
    <property type="evidence" value="ECO:0007669"/>
    <property type="project" value="InterPro"/>
</dbReference>
<evidence type="ECO:0000313" key="5">
    <source>
        <dbReference type="EMBL" id="MRN56013.1"/>
    </source>
</evidence>
<accession>A0A7X2HAU7</accession>
<dbReference type="Gene3D" id="1.10.10.10">
    <property type="entry name" value="Winged helix-like DNA-binding domain superfamily/Winged helix DNA-binding domain"/>
    <property type="match status" value="1"/>
</dbReference>
<dbReference type="InterPro" id="IPR036388">
    <property type="entry name" value="WH-like_DNA-bd_sf"/>
</dbReference>
<sequence>MMIDDKYENIDSLIEAFQQFSKMNWRTTTLWGLKPSEIRLLVSIKLGVEREGKKAQTVSDLSKLLKVTSPTITQMVNSLITQGYVVRTTDTQDRRISDITLTDKGEHLAEMAVTRGRDTFKGMIDHLGKEQSDTLMQLLNEVYSYFEEVSRQHNDF</sequence>
<evidence type="ECO:0000259" key="4">
    <source>
        <dbReference type="PROSITE" id="PS50995"/>
    </source>
</evidence>
<proteinExistence type="predicted"/>
<dbReference type="AlphaFoldDB" id="A0A7X2HAU7"/>
<keyword evidence="3" id="KW-0804">Transcription</keyword>
<dbReference type="Pfam" id="PF12802">
    <property type="entry name" value="MarR_2"/>
    <property type="match status" value="1"/>
</dbReference>
<dbReference type="PANTHER" id="PTHR42756">
    <property type="entry name" value="TRANSCRIPTIONAL REGULATOR, MARR"/>
    <property type="match status" value="1"/>
</dbReference>
<dbReference type="Proteomes" id="UP000463051">
    <property type="component" value="Unassembled WGS sequence"/>
</dbReference>
<dbReference type="SUPFAM" id="SSF46785">
    <property type="entry name" value="Winged helix' DNA-binding domain"/>
    <property type="match status" value="1"/>
</dbReference>
<evidence type="ECO:0000256" key="3">
    <source>
        <dbReference type="ARBA" id="ARBA00023163"/>
    </source>
</evidence>
<dbReference type="SMART" id="SM00347">
    <property type="entry name" value="HTH_MARR"/>
    <property type="match status" value="1"/>
</dbReference>
<dbReference type="InterPro" id="IPR022689">
    <property type="entry name" value="Iron_dep_repressor"/>
</dbReference>
<comment type="caution">
    <text evidence="5">The sequence shown here is derived from an EMBL/GenBank/DDBJ whole genome shotgun (WGS) entry which is preliminary data.</text>
</comment>
<keyword evidence="6" id="KW-1185">Reference proteome</keyword>
<evidence type="ECO:0000256" key="1">
    <source>
        <dbReference type="ARBA" id="ARBA00023015"/>
    </source>
</evidence>
<feature type="domain" description="HTH marR-type" evidence="4">
    <location>
        <begin position="1"/>
        <end position="144"/>
    </location>
</feature>
<dbReference type="SMART" id="SM00529">
    <property type="entry name" value="HTH_DTXR"/>
    <property type="match status" value="1"/>
</dbReference>
<organism evidence="5 6">
    <name type="scientific">Paenibacillus monticola</name>
    <dbReference type="NCBI Taxonomy" id="2666075"/>
    <lineage>
        <taxon>Bacteria</taxon>
        <taxon>Bacillati</taxon>
        <taxon>Bacillota</taxon>
        <taxon>Bacilli</taxon>
        <taxon>Bacillales</taxon>
        <taxon>Paenibacillaceae</taxon>
        <taxon>Paenibacillus</taxon>
    </lineage>
</organism>
<keyword evidence="1" id="KW-0805">Transcription regulation</keyword>
<evidence type="ECO:0000313" key="6">
    <source>
        <dbReference type="Proteomes" id="UP000463051"/>
    </source>
</evidence>
<reference evidence="5 6" key="1">
    <citation type="submission" date="2019-11" db="EMBL/GenBank/DDBJ databases">
        <title>Paenibacillus monticola sp. nov., a novel PGPR strain isolated from mountain sample in China.</title>
        <authorList>
            <person name="Zhao Q."/>
            <person name="Li H.-P."/>
            <person name="Zhang J.-L."/>
        </authorList>
    </citation>
    <scope>NUCLEOTIDE SEQUENCE [LARGE SCALE GENOMIC DNA]</scope>
    <source>
        <strain evidence="5 6">LC-T2</strain>
    </source>
</reference>
<gene>
    <name evidence="5" type="ORF">GJB61_23855</name>
</gene>
<dbReference type="PROSITE" id="PS50995">
    <property type="entry name" value="HTH_MARR_2"/>
    <property type="match status" value="1"/>
</dbReference>
<evidence type="ECO:0000256" key="2">
    <source>
        <dbReference type="ARBA" id="ARBA00023125"/>
    </source>
</evidence>
<dbReference type="GO" id="GO:0003677">
    <property type="term" value="F:DNA binding"/>
    <property type="evidence" value="ECO:0007669"/>
    <property type="project" value="UniProtKB-KW"/>
</dbReference>
<dbReference type="InterPro" id="IPR036390">
    <property type="entry name" value="WH_DNA-bd_sf"/>
</dbReference>
<dbReference type="PANTHER" id="PTHR42756:SF1">
    <property type="entry name" value="TRANSCRIPTIONAL REPRESSOR OF EMRAB OPERON"/>
    <property type="match status" value="1"/>
</dbReference>
<protein>
    <submittedName>
        <fullName evidence="5">MarR family transcriptional regulator</fullName>
    </submittedName>
</protein>
<keyword evidence="2" id="KW-0238">DNA-binding</keyword>
<dbReference type="InterPro" id="IPR000835">
    <property type="entry name" value="HTH_MarR-typ"/>
</dbReference>
<name>A0A7X2HAU7_9BACL</name>
<dbReference type="GO" id="GO:0046914">
    <property type="term" value="F:transition metal ion binding"/>
    <property type="evidence" value="ECO:0007669"/>
    <property type="project" value="InterPro"/>
</dbReference>